<keyword evidence="5 7" id="KW-0560">Oxidoreductase</keyword>
<organism evidence="7 8">
    <name type="scientific">Clostridium homopropionicum DSM 5847</name>
    <dbReference type="NCBI Taxonomy" id="1121318"/>
    <lineage>
        <taxon>Bacteria</taxon>
        <taxon>Bacillati</taxon>
        <taxon>Bacillota</taxon>
        <taxon>Clostridia</taxon>
        <taxon>Eubacteriales</taxon>
        <taxon>Clostridiaceae</taxon>
        <taxon>Clostridium</taxon>
    </lineage>
</organism>
<dbReference type="PANTHER" id="PTHR43673:SF2">
    <property type="entry name" value="NITROREDUCTASE"/>
    <property type="match status" value="1"/>
</dbReference>
<keyword evidence="4" id="KW-0288">FMN</keyword>
<dbReference type="PANTHER" id="PTHR43673">
    <property type="entry name" value="NAD(P)H NITROREDUCTASE YDGI-RELATED"/>
    <property type="match status" value="1"/>
</dbReference>
<sequence length="172" mass="19686">MLDLLINRRSIRKYKDILIEKDKIDKLIKAALLSPSSRGICPWDFVVVQNKETIEKLSMAKENGSGFLKDASLAVVVIADSTKSDVWVEDTAIASILIQLQAEKMGLGSCWIQIRNRFHNKFKTSEEYVKEVLEIPENYSVESIISVGYPNESKRPYSDEDLKYTKVHKDKF</sequence>
<dbReference type="InterPro" id="IPR000415">
    <property type="entry name" value="Nitroreductase-like"/>
</dbReference>
<evidence type="ECO:0000256" key="2">
    <source>
        <dbReference type="ARBA" id="ARBA00007118"/>
    </source>
</evidence>
<evidence type="ECO:0000259" key="6">
    <source>
        <dbReference type="Pfam" id="PF00881"/>
    </source>
</evidence>
<evidence type="ECO:0000256" key="1">
    <source>
        <dbReference type="ARBA" id="ARBA00001917"/>
    </source>
</evidence>
<dbReference type="Gene3D" id="3.40.109.10">
    <property type="entry name" value="NADH Oxidase"/>
    <property type="match status" value="1"/>
</dbReference>
<evidence type="ECO:0000256" key="5">
    <source>
        <dbReference type="ARBA" id="ARBA00023002"/>
    </source>
</evidence>
<dbReference type="GO" id="GO:0052873">
    <property type="term" value="F:FMN reductase (NADPH) activity"/>
    <property type="evidence" value="ECO:0007669"/>
    <property type="project" value="UniProtKB-EC"/>
</dbReference>
<dbReference type="PATRIC" id="fig|1121318.3.peg.1234"/>
<comment type="caution">
    <text evidence="7">The sequence shown here is derived from an EMBL/GenBank/DDBJ whole genome shotgun (WGS) entry which is preliminary data.</text>
</comment>
<feature type="domain" description="Nitroreductase" evidence="6">
    <location>
        <begin position="62"/>
        <end position="149"/>
    </location>
</feature>
<comment type="similarity">
    <text evidence="2">Belongs to the nitroreductase family.</text>
</comment>
<dbReference type="Proteomes" id="UP000037043">
    <property type="component" value="Unassembled WGS sequence"/>
</dbReference>
<accession>A0A0L6ZBP0</accession>
<comment type="cofactor">
    <cofactor evidence="1">
        <name>FMN</name>
        <dbReference type="ChEBI" id="CHEBI:58210"/>
    </cofactor>
</comment>
<dbReference type="EC" id="1.5.1.38" evidence="7"/>
<evidence type="ECO:0000313" key="7">
    <source>
        <dbReference type="EMBL" id="KOA20404.1"/>
    </source>
</evidence>
<keyword evidence="8" id="KW-1185">Reference proteome</keyword>
<evidence type="ECO:0000256" key="3">
    <source>
        <dbReference type="ARBA" id="ARBA00022630"/>
    </source>
</evidence>
<dbReference type="CDD" id="cd02151">
    <property type="entry name" value="nitroreductase"/>
    <property type="match status" value="1"/>
</dbReference>
<name>A0A0L6ZBP0_9CLOT</name>
<dbReference type="InterPro" id="IPR029479">
    <property type="entry name" value="Nitroreductase"/>
</dbReference>
<feature type="domain" description="Nitroreductase" evidence="6">
    <location>
        <begin position="7"/>
        <end position="58"/>
    </location>
</feature>
<dbReference type="EMBL" id="LHUR01000015">
    <property type="protein sequence ID" value="KOA20404.1"/>
    <property type="molecule type" value="Genomic_DNA"/>
</dbReference>
<dbReference type="Pfam" id="PF00881">
    <property type="entry name" value="Nitroreductase"/>
    <property type="match status" value="2"/>
</dbReference>
<protein>
    <submittedName>
        <fullName evidence="7">FMN reductase (NADPH)</fullName>
        <ecNumber evidence="7">1.5.1.38</ecNumber>
    </submittedName>
</protein>
<dbReference type="RefSeq" id="WP_052220801.1">
    <property type="nucleotide sequence ID" value="NZ_LHUR01000015.1"/>
</dbReference>
<keyword evidence="3" id="KW-0285">Flavoprotein</keyword>
<proteinExistence type="inferred from homology"/>
<dbReference type="SUPFAM" id="SSF55469">
    <property type="entry name" value="FMN-dependent nitroreductase-like"/>
    <property type="match status" value="1"/>
</dbReference>
<evidence type="ECO:0000313" key="8">
    <source>
        <dbReference type="Proteomes" id="UP000037043"/>
    </source>
</evidence>
<gene>
    <name evidence="7" type="primary">nfrA1</name>
    <name evidence="7" type="ORF">CLHOM_12230</name>
</gene>
<evidence type="ECO:0000256" key="4">
    <source>
        <dbReference type="ARBA" id="ARBA00022643"/>
    </source>
</evidence>
<reference evidence="8" key="1">
    <citation type="submission" date="2015-08" db="EMBL/GenBank/DDBJ databases">
        <title>Genome sequence of the strict anaerobe Clostridium homopropionicum LuHBu1 (DSM 5847T).</title>
        <authorList>
            <person name="Poehlein A."/>
            <person name="Beck M."/>
            <person name="Schiel-Bengelsdorf B."/>
            <person name="Bengelsdorf F.R."/>
            <person name="Daniel R."/>
            <person name="Duerre P."/>
        </authorList>
    </citation>
    <scope>NUCLEOTIDE SEQUENCE [LARGE SCALE GENOMIC DNA]</scope>
    <source>
        <strain evidence="8">DSM 5847</strain>
    </source>
</reference>
<dbReference type="STRING" id="36844.SAMN04488501_11558"/>
<dbReference type="AlphaFoldDB" id="A0A0L6ZBP0"/>